<dbReference type="GO" id="GO:0016705">
    <property type="term" value="F:oxidoreductase activity, acting on paired donors, with incorporation or reduction of molecular oxygen"/>
    <property type="evidence" value="ECO:0007669"/>
    <property type="project" value="InterPro"/>
</dbReference>
<dbReference type="GO" id="GO:0006520">
    <property type="term" value="P:amino acid metabolic process"/>
    <property type="evidence" value="ECO:0007669"/>
    <property type="project" value="InterPro"/>
</dbReference>
<reference evidence="2 3" key="1">
    <citation type="submission" date="2016-10" db="EMBL/GenBank/DDBJ databases">
        <title>Genome sequence of the ascomycete fungus Penicillium subrubescens.</title>
        <authorList>
            <person name="De Vries R.P."/>
            <person name="Peng M."/>
            <person name="Dilokpimol A."/>
            <person name="Hilden K."/>
            <person name="Makela M.R."/>
            <person name="Grigoriev I."/>
            <person name="Riley R."/>
            <person name="Granchi Z."/>
        </authorList>
    </citation>
    <scope>NUCLEOTIDE SEQUENCE [LARGE SCALE GENOMIC DNA]</scope>
    <source>
        <strain evidence="2 3">CBS 132785</strain>
    </source>
</reference>
<dbReference type="GO" id="GO:0005506">
    <property type="term" value="F:iron ion binding"/>
    <property type="evidence" value="ECO:0007669"/>
    <property type="project" value="InterPro"/>
</dbReference>
<dbReference type="EMBL" id="MNBE01000664">
    <property type="protein sequence ID" value="OKO99256.1"/>
    <property type="molecule type" value="Genomic_DNA"/>
</dbReference>
<comment type="caution">
    <text evidence="2">The sequence shown here is derived from an EMBL/GenBank/DDBJ whole genome shotgun (WGS) entry which is preliminary data.</text>
</comment>
<dbReference type="AlphaFoldDB" id="A0A1Q5TGA4"/>
<gene>
    <name evidence="2" type="ORF">PENSUB_8643</name>
</gene>
<keyword evidence="3" id="KW-1185">Reference proteome</keyword>
<evidence type="ECO:0000313" key="3">
    <source>
        <dbReference type="Proteomes" id="UP000186955"/>
    </source>
</evidence>
<sequence length="388" mass="41906">MFAGHETTANTLVYIIYLLAIFPDWQTWAIHEIDEIFSGMPLEDGITYQTIPSPIPQDIIPQSAISGDSLNIYDLLAIIVQFNEVDPGTALCVPTGGLLQRSWSRSSGETAALQAAVFGPSGASLCDGYGDWSSSFLEVLHEWDQDEHITGGISVWSSTVNGQTFSVQFSFAKHLSSLSGRDLGNSTPKYDGSVYNPLPLFHIGQGDTSYNGTVEDMAKAVRLGDLGFVNPDTMVEKLNERDLIPRAISCGGLTYRRSDAVATCNCNGNTYTITCTTYPSRYQGWTKSLMDKALNSLVKTISANTPAAGAYITSNPKGAVLTNGWTPARNFLDAPSLAADCCKSGIQLLRSQLDQYEIPAMCDCSKPGNDQDWLLSTGGTIASDNPLY</sequence>
<dbReference type="PROSITE" id="PS00144">
    <property type="entry name" value="ASN_GLN_ASE_1"/>
    <property type="match status" value="1"/>
</dbReference>
<dbReference type="InterPro" id="IPR036396">
    <property type="entry name" value="Cyt_P450_sf"/>
</dbReference>
<proteinExistence type="predicted"/>
<accession>A0A1Q5TGA4</accession>
<evidence type="ECO:0000313" key="2">
    <source>
        <dbReference type="EMBL" id="OKO99256.1"/>
    </source>
</evidence>
<dbReference type="Proteomes" id="UP000186955">
    <property type="component" value="Unassembled WGS sequence"/>
</dbReference>
<dbReference type="InterPro" id="IPR020827">
    <property type="entry name" value="Asparaginase/glutaminase_AS1"/>
</dbReference>
<dbReference type="InterPro" id="IPR001128">
    <property type="entry name" value="Cyt_P450"/>
</dbReference>
<dbReference type="Pfam" id="PF00067">
    <property type="entry name" value="p450"/>
    <property type="match status" value="1"/>
</dbReference>
<protein>
    <submittedName>
        <fullName evidence="2">Uncharacterized protein</fullName>
    </submittedName>
</protein>
<dbReference type="GO" id="GO:0004497">
    <property type="term" value="F:monooxygenase activity"/>
    <property type="evidence" value="ECO:0007669"/>
    <property type="project" value="InterPro"/>
</dbReference>
<feature type="active site" evidence="1">
    <location>
        <position position="380"/>
    </location>
</feature>
<dbReference type="Gene3D" id="1.10.630.10">
    <property type="entry name" value="Cytochrome P450"/>
    <property type="match status" value="1"/>
</dbReference>
<evidence type="ECO:0000256" key="1">
    <source>
        <dbReference type="PROSITE-ProRule" id="PRU10099"/>
    </source>
</evidence>
<dbReference type="GO" id="GO:0020037">
    <property type="term" value="F:heme binding"/>
    <property type="evidence" value="ECO:0007669"/>
    <property type="project" value="InterPro"/>
</dbReference>
<dbReference type="GO" id="GO:0043386">
    <property type="term" value="P:mycotoxin biosynthetic process"/>
    <property type="evidence" value="ECO:0007669"/>
    <property type="project" value="UniProtKB-ARBA"/>
</dbReference>
<dbReference type="SUPFAM" id="SSF48264">
    <property type="entry name" value="Cytochrome P450"/>
    <property type="match status" value="1"/>
</dbReference>
<organism evidence="2 3">
    <name type="scientific">Penicillium subrubescens</name>
    <dbReference type="NCBI Taxonomy" id="1316194"/>
    <lineage>
        <taxon>Eukaryota</taxon>
        <taxon>Fungi</taxon>
        <taxon>Dikarya</taxon>
        <taxon>Ascomycota</taxon>
        <taxon>Pezizomycotina</taxon>
        <taxon>Eurotiomycetes</taxon>
        <taxon>Eurotiomycetidae</taxon>
        <taxon>Eurotiales</taxon>
        <taxon>Aspergillaceae</taxon>
        <taxon>Penicillium</taxon>
    </lineage>
</organism>
<name>A0A1Q5TGA4_9EURO</name>
<dbReference type="STRING" id="1316194.A0A1Q5TGA4"/>